<dbReference type="RefSeq" id="WP_183693930.1">
    <property type="nucleotide sequence ID" value="NZ_JACICA010000001.1"/>
</dbReference>
<name>A0A7W5UUH5_9BACT</name>
<dbReference type="Pfam" id="PF13538">
    <property type="entry name" value="UvrD_C_2"/>
    <property type="match status" value="1"/>
</dbReference>
<dbReference type="CDD" id="cd17933">
    <property type="entry name" value="DEXSc_RecD-like"/>
    <property type="match status" value="1"/>
</dbReference>
<dbReference type="EMBL" id="JACICA010000001">
    <property type="protein sequence ID" value="MBB3701824.1"/>
    <property type="molecule type" value="Genomic_DNA"/>
</dbReference>
<evidence type="ECO:0000313" key="2">
    <source>
        <dbReference type="EMBL" id="MBB3701824.1"/>
    </source>
</evidence>
<dbReference type="EC" id="3.1.11.5" evidence="2"/>
<protein>
    <submittedName>
        <fullName evidence="2">Exodeoxyribonuclease-5</fullName>
        <ecNumber evidence="2">3.1.11.5</ecNumber>
    </submittedName>
</protein>
<dbReference type="InterPro" id="IPR027785">
    <property type="entry name" value="UvrD-like_helicase_C"/>
</dbReference>
<dbReference type="AlphaFoldDB" id="A0A7W5UUH5"/>
<dbReference type="Gene3D" id="3.40.50.300">
    <property type="entry name" value="P-loop containing nucleotide triphosphate hydrolases"/>
    <property type="match status" value="2"/>
</dbReference>
<accession>A0A7W5UUH5</accession>
<comment type="caution">
    <text evidence="2">The sequence shown here is derived from an EMBL/GenBank/DDBJ whole genome shotgun (WGS) entry which is preliminary data.</text>
</comment>
<reference evidence="2 3" key="1">
    <citation type="submission" date="2020-08" db="EMBL/GenBank/DDBJ databases">
        <title>Genomic Encyclopedia of Type Strains, Phase IV (KMG-IV): sequencing the most valuable type-strain genomes for metagenomic binning, comparative biology and taxonomic classification.</title>
        <authorList>
            <person name="Goeker M."/>
        </authorList>
    </citation>
    <scope>NUCLEOTIDE SEQUENCE [LARGE SCALE GENOMIC DNA]</scope>
    <source>
        <strain evidence="2 3">DSM 22548</strain>
    </source>
</reference>
<feature type="domain" description="UvrD-like helicase C-terminal" evidence="1">
    <location>
        <begin position="421"/>
        <end position="472"/>
    </location>
</feature>
<evidence type="ECO:0000313" key="3">
    <source>
        <dbReference type="Proteomes" id="UP000541425"/>
    </source>
</evidence>
<gene>
    <name evidence="2" type="ORF">FHS60_000266</name>
</gene>
<dbReference type="CDD" id="cd18809">
    <property type="entry name" value="SF1_C_RecD"/>
    <property type="match status" value="1"/>
</dbReference>
<keyword evidence="2" id="KW-0378">Hydrolase</keyword>
<proteinExistence type="predicted"/>
<evidence type="ECO:0000259" key="1">
    <source>
        <dbReference type="Pfam" id="PF13538"/>
    </source>
</evidence>
<dbReference type="Proteomes" id="UP000541425">
    <property type="component" value="Unassembled WGS sequence"/>
</dbReference>
<sequence>MIYEELVEQIAQEFHFPFTSKQREAAEKLARFLVLPRPQAAFILRGYAGTGKTSLVGALVRVMQKLERPVQLLAPTGRAAKVFSAHAGTAAYTIHKTIYRQQSFNGEGTRFSLGFNKFPYTLFIVDEASMLSNQGGMGSIFGTGLLLDDLLQYVYGTEGCKLLFVGDTAQLPPVGEDESPALRADVLRTYGLDVDEADLTEVMRQSKGSDVLSGATRLREHLSAGLLDMPVIQGSRRGEVRFLPGDELIETLVDAYSDYGTGDTIVVTRSNKRANVYNGGIRARIFDREDQLARGDLVMAVKNNYFWTEQLLKTLGKDEHLPFDFIANGDTAEVVSIRNVHEQYSFHFADATLRFPDYNDYEMDCRVLLDTLTSESPSLTNEEQERLFQNVLADYAFLPTKKERMKQLRQDPYYNALQLKYAYAVTCHKAQGGQWSRVFVDQGYLPPDMDSTAYLRWLYTAFTRTTGRLYLVNWPENQRDELEEDF</sequence>
<dbReference type="SUPFAM" id="SSF52540">
    <property type="entry name" value="P-loop containing nucleoside triphosphate hydrolases"/>
    <property type="match status" value="1"/>
</dbReference>
<dbReference type="Pfam" id="PF13604">
    <property type="entry name" value="AAA_30"/>
    <property type="match status" value="1"/>
</dbReference>
<organism evidence="2 3">
    <name type="scientific">Alloprevotella rava</name>
    <dbReference type="NCBI Taxonomy" id="671218"/>
    <lineage>
        <taxon>Bacteria</taxon>
        <taxon>Pseudomonadati</taxon>
        <taxon>Bacteroidota</taxon>
        <taxon>Bacteroidia</taxon>
        <taxon>Bacteroidales</taxon>
        <taxon>Prevotellaceae</taxon>
        <taxon>Alloprevotella</taxon>
    </lineage>
</organism>
<dbReference type="InterPro" id="IPR027417">
    <property type="entry name" value="P-loop_NTPase"/>
</dbReference>
<dbReference type="GO" id="GO:0008854">
    <property type="term" value="F:exodeoxyribonuclease V activity"/>
    <property type="evidence" value="ECO:0007669"/>
    <property type="project" value="UniProtKB-EC"/>
</dbReference>